<comment type="caution">
    <text evidence="1">The sequence shown here is derived from an EMBL/GenBank/DDBJ whole genome shotgun (WGS) entry which is preliminary data.</text>
</comment>
<evidence type="ECO:0000313" key="2">
    <source>
        <dbReference type="Proteomes" id="UP000664658"/>
    </source>
</evidence>
<reference evidence="1" key="1">
    <citation type="submission" date="2021-03" db="EMBL/GenBank/DDBJ databases">
        <title>Plesiomonas shigelloides zfcc0051, isolated from zebrafish feces.</title>
        <authorList>
            <person name="Vanderhoek Z."/>
            <person name="Gaulke C."/>
        </authorList>
    </citation>
    <scope>NUCLEOTIDE SEQUENCE</scope>
    <source>
        <strain evidence="1">Zfcc0051</strain>
    </source>
</reference>
<evidence type="ECO:0000313" key="1">
    <source>
        <dbReference type="EMBL" id="MBO1109856.1"/>
    </source>
</evidence>
<dbReference type="AlphaFoldDB" id="A0A8I2B4L8"/>
<dbReference type="Proteomes" id="UP000664658">
    <property type="component" value="Unassembled WGS sequence"/>
</dbReference>
<organism evidence="1 2">
    <name type="scientific">Plesiomonas shigelloides</name>
    <name type="common">Aeromonas shigelloides</name>
    <dbReference type="NCBI Taxonomy" id="703"/>
    <lineage>
        <taxon>Bacteria</taxon>
        <taxon>Pseudomonadati</taxon>
        <taxon>Pseudomonadota</taxon>
        <taxon>Gammaproteobacteria</taxon>
        <taxon>Enterobacterales</taxon>
        <taxon>Enterobacteriaceae</taxon>
        <taxon>Plesiomonas</taxon>
    </lineage>
</organism>
<name>A0A8I2B4L8_PLESH</name>
<protein>
    <submittedName>
        <fullName evidence="1">Uncharacterized protein</fullName>
    </submittedName>
</protein>
<sequence length="232" mass="26705">MKNKLLILSAIISLNCNAEIRSKSADNPRNLIPSGYTVFKESIGDLNKDNQDDYVFIIKGTEKGNVTHDERLGELDRNRRGIIVALKNGDKYDLIAENLDCFSSENEDGGVYFAPELNVRITKGKLVIAYSYGRYGFWFYTFRFEHSKLDLIGYDRSEDRGPVVERATSINFSTNKMLIKENTNYGAEGGDEHFKETWTTIHRDKLIDLKEIKDFDELHRDRLLEMIDSSQN</sequence>
<accession>A0A8I2B4L8</accession>
<gene>
    <name evidence="1" type="ORF">J2R62_16910</name>
</gene>
<dbReference type="EMBL" id="JAFNAA010000042">
    <property type="protein sequence ID" value="MBO1109856.1"/>
    <property type="molecule type" value="Genomic_DNA"/>
</dbReference>
<proteinExistence type="predicted"/>
<dbReference type="RefSeq" id="WP_207542797.1">
    <property type="nucleotide sequence ID" value="NZ_JAFNAA010000042.1"/>
</dbReference>